<comment type="caution">
    <text evidence="1">The sequence shown here is derived from an EMBL/GenBank/DDBJ whole genome shotgun (WGS) entry which is preliminary data.</text>
</comment>
<protein>
    <submittedName>
        <fullName evidence="1">Uncharacterized protein</fullName>
    </submittedName>
</protein>
<dbReference type="EMBL" id="MOBC01000009">
    <property type="protein sequence ID" value="ROM80496.1"/>
    <property type="molecule type" value="Genomic_DNA"/>
</dbReference>
<dbReference type="AlphaFoldDB" id="A0A423G4L4"/>
<gene>
    <name evidence="1" type="ORF">BK652_17690</name>
</gene>
<dbReference type="RefSeq" id="WP_123579345.1">
    <property type="nucleotide sequence ID" value="NZ_MOBC01000009.1"/>
</dbReference>
<reference evidence="1 2" key="1">
    <citation type="submission" date="2016-10" db="EMBL/GenBank/DDBJ databases">
        <title>Comparative genome analysis of multiple Pseudomonas spp. focuses on biocontrol and plant growth promoting traits.</title>
        <authorList>
            <person name="Tao X.-Y."/>
            <person name="Taylor C.G."/>
        </authorList>
    </citation>
    <scope>NUCLEOTIDE SEQUENCE [LARGE SCALE GENOMIC DNA]</scope>
    <source>
        <strain evidence="1 2">Wood3</strain>
    </source>
</reference>
<accession>A0A423G4L4</accession>
<organism evidence="1 2">
    <name type="scientific">Pseudomonas brassicacearum</name>
    <dbReference type="NCBI Taxonomy" id="930166"/>
    <lineage>
        <taxon>Bacteria</taxon>
        <taxon>Pseudomonadati</taxon>
        <taxon>Pseudomonadota</taxon>
        <taxon>Gammaproteobacteria</taxon>
        <taxon>Pseudomonadales</taxon>
        <taxon>Pseudomonadaceae</taxon>
        <taxon>Pseudomonas</taxon>
    </lineage>
</organism>
<proteinExistence type="predicted"/>
<evidence type="ECO:0000313" key="1">
    <source>
        <dbReference type="EMBL" id="ROM80496.1"/>
    </source>
</evidence>
<dbReference type="Proteomes" id="UP000284049">
    <property type="component" value="Unassembled WGS sequence"/>
</dbReference>
<evidence type="ECO:0000313" key="2">
    <source>
        <dbReference type="Proteomes" id="UP000284049"/>
    </source>
</evidence>
<name>A0A423G4L4_9PSED</name>
<sequence>MQIQIIASTDRIDAKGLQERVSELLSELGNDHRKTVQADAYGANGLVDILEVRATDGQREIMVLNCSRLQIQAVLDWQSCVEDTNEFEDLVLYLVRLPDSNL</sequence>